<reference evidence="1" key="1">
    <citation type="submission" date="2021-01" db="EMBL/GenBank/DDBJ databases">
        <title>Adiantum capillus-veneris genome.</title>
        <authorList>
            <person name="Fang Y."/>
            <person name="Liao Q."/>
        </authorList>
    </citation>
    <scope>NUCLEOTIDE SEQUENCE</scope>
    <source>
        <strain evidence="1">H3</strain>
        <tissue evidence="1">Leaf</tissue>
    </source>
</reference>
<sequence>MEGSNHSHAGDSSTRGLGCSKITILPRILMVGIYHASYDPSLLCYIQVAIQRGFRACVTIAELGRTFPINAMFAQNLSLSAWFLRVFVLGSLPPVIRRCVLHRGPWVVRYHSRACRRLHF</sequence>
<organism evidence="1 2">
    <name type="scientific">Adiantum capillus-veneris</name>
    <name type="common">Maidenhair fern</name>
    <dbReference type="NCBI Taxonomy" id="13818"/>
    <lineage>
        <taxon>Eukaryota</taxon>
        <taxon>Viridiplantae</taxon>
        <taxon>Streptophyta</taxon>
        <taxon>Embryophyta</taxon>
        <taxon>Tracheophyta</taxon>
        <taxon>Polypodiopsida</taxon>
        <taxon>Polypodiidae</taxon>
        <taxon>Polypodiales</taxon>
        <taxon>Pteridineae</taxon>
        <taxon>Pteridaceae</taxon>
        <taxon>Vittarioideae</taxon>
        <taxon>Adiantum</taxon>
    </lineage>
</organism>
<comment type="caution">
    <text evidence="1">The sequence shown here is derived from an EMBL/GenBank/DDBJ whole genome shotgun (WGS) entry which is preliminary data.</text>
</comment>
<gene>
    <name evidence="1" type="ORF">GOP47_0026101</name>
</gene>
<evidence type="ECO:0000313" key="1">
    <source>
        <dbReference type="EMBL" id="KAI5059782.1"/>
    </source>
</evidence>
<dbReference type="EMBL" id="JABFUD020000025">
    <property type="protein sequence ID" value="KAI5059782.1"/>
    <property type="molecule type" value="Genomic_DNA"/>
</dbReference>
<dbReference type="AlphaFoldDB" id="A0A9D4Z464"/>
<proteinExistence type="predicted"/>
<keyword evidence="2" id="KW-1185">Reference proteome</keyword>
<dbReference type="Proteomes" id="UP000886520">
    <property type="component" value="Chromosome 25"/>
</dbReference>
<name>A0A9D4Z464_ADICA</name>
<accession>A0A9D4Z464</accession>
<protein>
    <submittedName>
        <fullName evidence="1">Uncharacterized protein</fullName>
    </submittedName>
</protein>
<evidence type="ECO:0000313" key="2">
    <source>
        <dbReference type="Proteomes" id="UP000886520"/>
    </source>
</evidence>